<dbReference type="EMBL" id="JBFNQD010000010">
    <property type="protein sequence ID" value="MEW9308745.1"/>
    <property type="molecule type" value="Genomic_DNA"/>
</dbReference>
<comment type="caution">
    <text evidence="1">The sequence shown here is derived from an EMBL/GenBank/DDBJ whole genome shotgun (WGS) entry which is preliminary data.</text>
</comment>
<organism evidence="1 2">
    <name type="scientific">Labrys neptuniae</name>
    <dbReference type="NCBI Taxonomy" id="376174"/>
    <lineage>
        <taxon>Bacteria</taxon>
        <taxon>Pseudomonadati</taxon>
        <taxon>Pseudomonadota</taxon>
        <taxon>Alphaproteobacteria</taxon>
        <taxon>Hyphomicrobiales</taxon>
        <taxon>Xanthobacteraceae</taxon>
        <taxon>Labrys</taxon>
    </lineage>
</organism>
<dbReference type="RefSeq" id="WP_367625695.1">
    <property type="nucleotide sequence ID" value="NZ_JBFNQD010000010.1"/>
</dbReference>
<keyword evidence="2" id="KW-1185">Reference proteome</keyword>
<gene>
    <name evidence="1" type="ORF">ABXS05_24540</name>
</gene>
<proteinExistence type="predicted"/>
<evidence type="ECO:0000313" key="1">
    <source>
        <dbReference type="EMBL" id="MEW9308745.1"/>
    </source>
</evidence>
<sequence length="200" mass="22454">MTLAKEQKMRPGGRAQQYLDHYLQGSGTPMPFSVRTLLNEDPGVRGCIFREVNAGIMTAEVRKQGSVGLTGSVAVKQFYFQNIDWQYATGALNVQWQCMGEEVRNGTRVLLVDVWCQNLYRWHPGAGRATDCVHRAAVNLQAPQPETRLVLQPVHVPGAPSYAQSWFRTETTNYQKAKDFLMVAPRERILVPRTSGKAMS</sequence>
<dbReference type="Proteomes" id="UP001555786">
    <property type="component" value="Unassembled WGS sequence"/>
</dbReference>
<reference evidence="1 2" key="1">
    <citation type="submission" date="2024-07" db="EMBL/GenBank/DDBJ databases">
        <title>Description of Labrys sedimenti sp. nov., isolated from a diclofenac-degrading enrichment culture.</title>
        <authorList>
            <person name="Tancsics A."/>
            <person name="Csepanyi A."/>
        </authorList>
    </citation>
    <scope>NUCLEOTIDE SEQUENCE [LARGE SCALE GENOMIC DNA]</scope>
    <source>
        <strain evidence="1 2">LMG 23578</strain>
    </source>
</reference>
<evidence type="ECO:0000313" key="2">
    <source>
        <dbReference type="Proteomes" id="UP001555786"/>
    </source>
</evidence>
<protein>
    <submittedName>
        <fullName evidence="1">Uncharacterized protein</fullName>
    </submittedName>
</protein>
<name>A0ABV3PSW3_9HYPH</name>
<accession>A0ABV3PSW3</accession>